<evidence type="ECO:0000313" key="10">
    <source>
        <dbReference type="EMBL" id="NHC13581.1"/>
    </source>
</evidence>
<gene>
    <name evidence="10" type="ORF">G9H71_07275</name>
</gene>
<dbReference type="EMBL" id="JAANNP010000002">
    <property type="protein sequence ID" value="NHC13581.1"/>
    <property type="molecule type" value="Genomic_DNA"/>
</dbReference>
<keyword evidence="6" id="KW-0520">NAD</keyword>
<dbReference type="Pfam" id="PF07992">
    <property type="entry name" value="Pyr_redox_2"/>
    <property type="match status" value="1"/>
</dbReference>
<keyword evidence="5" id="KW-0560">Oxidoreductase</keyword>
<feature type="transmembrane region" description="Helical" evidence="8">
    <location>
        <begin position="379"/>
        <end position="396"/>
    </location>
</feature>
<evidence type="ECO:0000256" key="4">
    <source>
        <dbReference type="ARBA" id="ARBA00022827"/>
    </source>
</evidence>
<evidence type="ECO:0000313" key="11">
    <source>
        <dbReference type="Proteomes" id="UP000800981"/>
    </source>
</evidence>
<protein>
    <recommendedName>
        <fullName evidence="2">NADH:ubiquinone reductase (non-electrogenic)</fullName>
        <ecNumber evidence="2">1.6.5.9</ecNumber>
    </recommendedName>
</protein>
<dbReference type="EC" id="1.6.5.9" evidence="2"/>
<dbReference type="RefSeq" id="WP_166280181.1">
    <property type="nucleotide sequence ID" value="NZ_JAANNP010000002.1"/>
</dbReference>
<evidence type="ECO:0000259" key="9">
    <source>
        <dbReference type="Pfam" id="PF07992"/>
    </source>
</evidence>
<dbReference type="Proteomes" id="UP000800981">
    <property type="component" value="Unassembled WGS sequence"/>
</dbReference>
<dbReference type="InterPro" id="IPR045024">
    <property type="entry name" value="NDH-2"/>
</dbReference>
<proteinExistence type="inferred from homology"/>
<dbReference type="PRINTS" id="PR00469">
    <property type="entry name" value="PNDRDTASEII"/>
</dbReference>
<evidence type="ECO:0000256" key="2">
    <source>
        <dbReference type="ARBA" id="ARBA00012637"/>
    </source>
</evidence>
<sequence>MTSAFPSSASGRPRVVVIGAGFAGINAIHELRGAPVDITIIDRNNFHTFQPLLYQVATSYLPPEQVGATLRTVFRRQKNVKVRVGEAIAVDWDGQTVELKDGSTVPYDYLVISAGATTNFFGIPGMAEHSYPLYTMSDAVRLRLHLLEEIELAARDNSSDRSHETVVVVGGGPTGVETAGSLAEMSCHHIGGEVDLRVVLVEMMPRLLNTFSEQSGEQTLKDLRKRGVEILLNTSVKSADEKGVELSDGQRIDTHTVVWGAGVQASPLGRALGLELGRGGSVVVEPDLRLPGRDNVFAIGDIASPKRPEGARPFPLVAPNAIQQGKHTGKQIARLIQGQPAEPFEYFDKGILAVIAKGDAVAELPIPGRAGKSFKTKGFPAWALWAGVHIVYLVGFRNRLKTLTDWVYNFGLSSGGGGILVRASRGGKVDSP</sequence>
<dbReference type="PRINTS" id="PR00368">
    <property type="entry name" value="FADPNR"/>
</dbReference>
<accession>A0ABX0GTW8</accession>
<keyword evidence="3" id="KW-0285">Flavoprotein</keyword>
<evidence type="ECO:0000256" key="5">
    <source>
        <dbReference type="ARBA" id="ARBA00023002"/>
    </source>
</evidence>
<keyword evidence="8" id="KW-0812">Transmembrane</keyword>
<comment type="catalytic activity">
    <reaction evidence="7">
        <text>a quinone + NADH + H(+) = a quinol + NAD(+)</text>
        <dbReference type="Rhea" id="RHEA:46160"/>
        <dbReference type="ChEBI" id="CHEBI:15378"/>
        <dbReference type="ChEBI" id="CHEBI:24646"/>
        <dbReference type="ChEBI" id="CHEBI:57540"/>
        <dbReference type="ChEBI" id="CHEBI:57945"/>
        <dbReference type="ChEBI" id="CHEBI:132124"/>
        <dbReference type="EC" id="1.6.5.9"/>
    </reaction>
</comment>
<name>A0ABX0GTW8_9ACTN</name>
<evidence type="ECO:0000256" key="7">
    <source>
        <dbReference type="ARBA" id="ARBA00047599"/>
    </source>
</evidence>
<keyword evidence="4" id="KW-0274">FAD</keyword>
<dbReference type="InterPro" id="IPR036188">
    <property type="entry name" value="FAD/NAD-bd_sf"/>
</dbReference>
<keyword evidence="8" id="KW-0472">Membrane</keyword>
<comment type="caution">
    <text evidence="10">The sequence shown here is derived from an EMBL/GenBank/DDBJ whole genome shotgun (WGS) entry which is preliminary data.</text>
</comment>
<evidence type="ECO:0000256" key="1">
    <source>
        <dbReference type="ARBA" id="ARBA00005272"/>
    </source>
</evidence>
<feature type="domain" description="FAD/NAD(P)-binding" evidence="9">
    <location>
        <begin position="14"/>
        <end position="325"/>
    </location>
</feature>
<organism evidence="10 11">
    <name type="scientific">Motilibacter deserti</name>
    <dbReference type="NCBI Taxonomy" id="2714956"/>
    <lineage>
        <taxon>Bacteria</taxon>
        <taxon>Bacillati</taxon>
        <taxon>Actinomycetota</taxon>
        <taxon>Actinomycetes</taxon>
        <taxon>Motilibacterales</taxon>
        <taxon>Motilibacteraceae</taxon>
        <taxon>Motilibacter</taxon>
    </lineage>
</organism>
<dbReference type="PANTHER" id="PTHR43706">
    <property type="entry name" value="NADH DEHYDROGENASE"/>
    <property type="match status" value="1"/>
</dbReference>
<evidence type="ECO:0000256" key="3">
    <source>
        <dbReference type="ARBA" id="ARBA00022630"/>
    </source>
</evidence>
<keyword evidence="11" id="KW-1185">Reference proteome</keyword>
<dbReference type="PANTHER" id="PTHR43706:SF47">
    <property type="entry name" value="EXTERNAL NADH-UBIQUINONE OXIDOREDUCTASE 1, MITOCHONDRIAL-RELATED"/>
    <property type="match status" value="1"/>
</dbReference>
<evidence type="ECO:0000256" key="6">
    <source>
        <dbReference type="ARBA" id="ARBA00023027"/>
    </source>
</evidence>
<comment type="similarity">
    <text evidence="1">Belongs to the NADH dehydrogenase family.</text>
</comment>
<dbReference type="Gene3D" id="3.50.50.100">
    <property type="match status" value="1"/>
</dbReference>
<evidence type="ECO:0000256" key="8">
    <source>
        <dbReference type="SAM" id="Phobius"/>
    </source>
</evidence>
<dbReference type="InterPro" id="IPR023753">
    <property type="entry name" value="FAD/NAD-binding_dom"/>
</dbReference>
<keyword evidence="8" id="KW-1133">Transmembrane helix</keyword>
<dbReference type="SUPFAM" id="SSF51905">
    <property type="entry name" value="FAD/NAD(P)-binding domain"/>
    <property type="match status" value="2"/>
</dbReference>
<reference evidence="10 11" key="1">
    <citation type="submission" date="2020-03" db="EMBL/GenBank/DDBJ databases">
        <title>Two novel Motilibacter sp.</title>
        <authorList>
            <person name="Liu S."/>
        </authorList>
    </citation>
    <scope>NUCLEOTIDE SEQUENCE [LARGE SCALE GENOMIC DNA]</scope>
    <source>
        <strain evidence="10 11">E257</strain>
    </source>
</reference>